<sequence length="219" mass="23871">MAMAETEAAAAVAALGLHLPPSPNTSEISPEFLRRHHNKKHGDDGSGDDADPLLYFCWRQQSCGPCLEASKACSWCPGSSTCVPNRFPFPLLAPLTASSICPLGPRERWELRATPLGCDVSTLTFLTSVVSVLGTLVLVLVGWGVVVLGRKGWRAVGFGGRKGREWDWDWDLGLGFDGRGRGRGRIGRRWLDRRAGRRVVVVVEEGTGRGAEERRPLLV</sequence>
<dbReference type="Proteomes" id="UP000226031">
    <property type="component" value="Unassembled WGS sequence"/>
</dbReference>
<dbReference type="EMBL" id="PDND01000060">
    <property type="protein sequence ID" value="PGH33575.1"/>
    <property type="molecule type" value="Genomic_DNA"/>
</dbReference>
<keyword evidence="1" id="KW-0812">Transmembrane</keyword>
<evidence type="ECO:0000313" key="3">
    <source>
        <dbReference type="Proteomes" id="UP000226031"/>
    </source>
</evidence>
<dbReference type="AlphaFoldDB" id="A0A2B7ZIX2"/>
<keyword evidence="3" id="KW-1185">Reference proteome</keyword>
<reference evidence="2 3" key="1">
    <citation type="submission" date="2017-10" db="EMBL/GenBank/DDBJ databases">
        <title>Comparative genomics in systemic dimorphic fungi from Ajellomycetaceae.</title>
        <authorList>
            <person name="Munoz J.F."/>
            <person name="Mcewen J.G."/>
            <person name="Clay O.K."/>
            <person name="Cuomo C.A."/>
        </authorList>
    </citation>
    <scope>NUCLEOTIDE SEQUENCE [LARGE SCALE GENOMIC DNA]</scope>
    <source>
        <strain evidence="2 3">UAMH4076</strain>
    </source>
</reference>
<name>A0A2B7ZIX2_9EURO</name>
<feature type="transmembrane region" description="Helical" evidence="1">
    <location>
        <begin position="125"/>
        <end position="148"/>
    </location>
</feature>
<evidence type="ECO:0000256" key="1">
    <source>
        <dbReference type="SAM" id="Phobius"/>
    </source>
</evidence>
<comment type="caution">
    <text evidence="2">The sequence shown here is derived from an EMBL/GenBank/DDBJ whole genome shotgun (WGS) entry which is preliminary data.</text>
</comment>
<keyword evidence="1" id="KW-1133">Transmembrane helix</keyword>
<keyword evidence="1" id="KW-0472">Membrane</keyword>
<evidence type="ECO:0008006" key="4">
    <source>
        <dbReference type="Google" id="ProtNLM"/>
    </source>
</evidence>
<dbReference type="STRING" id="73230.A0A2B7ZIX2"/>
<evidence type="ECO:0000313" key="2">
    <source>
        <dbReference type="EMBL" id="PGH33575.1"/>
    </source>
</evidence>
<proteinExistence type="predicted"/>
<organism evidence="2 3">
    <name type="scientific">[Emmonsia] crescens</name>
    <dbReference type="NCBI Taxonomy" id="73230"/>
    <lineage>
        <taxon>Eukaryota</taxon>
        <taxon>Fungi</taxon>
        <taxon>Dikarya</taxon>
        <taxon>Ascomycota</taxon>
        <taxon>Pezizomycotina</taxon>
        <taxon>Eurotiomycetes</taxon>
        <taxon>Eurotiomycetidae</taxon>
        <taxon>Onygenales</taxon>
        <taxon>Ajellomycetaceae</taxon>
        <taxon>Emergomyces</taxon>
    </lineage>
</organism>
<dbReference type="VEuPathDB" id="FungiDB:EMCG_08606"/>
<gene>
    <name evidence="2" type="ORF">GX50_03647</name>
</gene>
<protein>
    <recommendedName>
        <fullName evidence="4">PSI domain-containing protein</fullName>
    </recommendedName>
</protein>
<accession>A0A2B7ZIX2</accession>